<dbReference type="STRING" id="543379.A0A232FFI5"/>
<feature type="coiled-coil region" evidence="5">
    <location>
        <begin position="199"/>
        <end position="265"/>
    </location>
</feature>
<dbReference type="GO" id="GO:0090734">
    <property type="term" value="C:site of DNA damage"/>
    <property type="evidence" value="ECO:0007669"/>
    <property type="project" value="TreeGrafter"/>
</dbReference>
<feature type="coiled-coil region" evidence="5">
    <location>
        <begin position="85"/>
        <end position="112"/>
    </location>
</feature>
<feature type="region of interest" description="Disordered" evidence="6">
    <location>
        <begin position="359"/>
        <end position="378"/>
    </location>
</feature>
<evidence type="ECO:0000256" key="5">
    <source>
        <dbReference type="SAM" id="Coils"/>
    </source>
</evidence>
<dbReference type="GO" id="GO:0008270">
    <property type="term" value="F:zinc ion binding"/>
    <property type="evidence" value="ECO:0007669"/>
    <property type="project" value="UniProtKB-KW"/>
</dbReference>
<proteinExistence type="predicted"/>
<dbReference type="SMART" id="SM00184">
    <property type="entry name" value="RING"/>
    <property type="match status" value="1"/>
</dbReference>
<dbReference type="Proteomes" id="UP000215335">
    <property type="component" value="Unassembled WGS sequence"/>
</dbReference>
<comment type="caution">
    <text evidence="8">The sequence shown here is derived from an EMBL/GenBank/DDBJ whole genome shotgun (WGS) entry which is preliminary data.</text>
</comment>
<organism evidence="8 9">
    <name type="scientific">Trichomalopsis sarcophagae</name>
    <dbReference type="NCBI Taxonomy" id="543379"/>
    <lineage>
        <taxon>Eukaryota</taxon>
        <taxon>Metazoa</taxon>
        <taxon>Ecdysozoa</taxon>
        <taxon>Arthropoda</taxon>
        <taxon>Hexapoda</taxon>
        <taxon>Insecta</taxon>
        <taxon>Pterygota</taxon>
        <taxon>Neoptera</taxon>
        <taxon>Endopterygota</taxon>
        <taxon>Hymenoptera</taxon>
        <taxon>Apocrita</taxon>
        <taxon>Proctotrupomorpha</taxon>
        <taxon>Chalcidoidea</taxon>
        <taxon>Pteromalidae</taxon>
        <taxon>Pteromalinae</taxon>
        <taxon>Trichomalopsis</taxon>
    </lineage>
</organism>
<evidence type="ECO:0000256" key="3">
    <source>
        <dbReference type="ARBA" id="ARBA00022833"/>
    </source>
</evidence>
<dbReference type="PROSITE" id="PS50089">
    <property type="entry name" value="ZF_RING_2"/>
    <property type="match status" value="1"/>
</dbReference>
<feature type="domain" description="RING-type" evidence="7">
    <location>
        <begin position="5"/>
        <end position="46"/>
    </location>
</feature>
<dbReference type="SUPFAM" id="SSF57850">
    <property type="entry name" value="RING/U-box"/>
    <property type="match status" value="1"/>
</dbReference>
<dbReference type="AlphaFoldDB" id="A0A232FFI5"/>
<evidence type="ECO:0000256" key="6">
    <source>
        <dbReference type="SAM" id="MobiDB-lite"/>
    </source>
</evidence>
<gene>
    <name evidence="8" type="ORF">TSAR_000847</name>
</gene>
<keyword evidence="3" id="KW-0862">Zinc</keyword>
<dbReference type="InterPro" id="IPR013083">
    <property type="entry name" value="Znf_RING/FYVE/PHD"/>
</dbReference>
<dbReference type="SMART" id="SM00744">
    <property type="entry name" value="RINGv"/>
    <property type="match status" value="1"/>
</dbReference>
<dbReference type="GO" id="GO:0005634">
    <property type="term" value="C:nucleus"/>
    <property type="evidence" value="ECO:0007669"/>
    <property type="project" value="TreeGrafter"/>
</dbReference>
<dbReference type="EMBL" id="NNAY01000288">
    <property type="protein sequence ID" value="OXU29455.1"/>
    <property type="molecule type" value="Genomic_DNA"/>
</dbReference>
<evidence type="ECO:0000313" key="9">
    <source>
        <dbReference type="Proteomes" id="UP000215335"/>
    </source>
</evidence>
<feature type="compositionally biased region" description="Polar residues" evidence="6">
    <location>
        <begin position="362"/>
        <end position="378"/>
    </location>
</feature>
<dbReference type="Gene3D" id="3.30.40.10">
    <property type="entry name" value="Zinc/RING finger domain, C3HC4 (zinc finger)"/>
    <property type="match status" value="1"/>
</dbReference>
<evidence type="ECO:0000259" key="7">
    <source>
        <dbReference type="PROSITE" id="PS50089"/>
    </source>
</evidence>
<evidence type="ECO:0000256" key="1">
    <source>
        <dbReference type="ARBA" id="ARBA00022723"/>
    </source>
</evidence>
<accession>A0A232FFI5</accession>
<dbReference type="PANTHER" id="PTHR46569:SF1">
    <property type="entry name" value="E3 UBIQUITIN-PROTEIN LIGASE RFWD3-RELATED"/>
    <property type="match status" value="1"/>
</dbReference>
<evidence type="ECO:0000256" key="4">
    <source>
        <dbReference type="PROSITE-ProRule" id="PRU00175"/>
    </source>
</evidence>
<dbReference type="GO" id="GO:0031297">
    <property type="term" value="P:replication fork processing"/>
    <property type="evidence" value="ECO:0007669"/>
    <property type="project" value="TreeGrafter"/>
</dbReference>
<keyword evidence="5" id="KW-0175">Coiled coil</keyword>
<protein>
    <recommendedName>
        <fullName evidence="7">RING-type domain-containing protein</fullName>
    </recommendedName>
</protein>
<keyword evidence="1" id="KW-0479">Metal-binding</keyword>
<reference evidence="8 9" key="1">
    <citation type="journal article" date="2017" name="Curr. Biol.">
        <title>The Evolution of Venom by Co-option of Single-Copy Genes.</title>
        <authorList>
            <person name="Martinson E.O."/>
            <person name="Mrinalini"/>
            <person name="Kelkar Y.D."/>
            <person name="Chang C.H."/>
            <person name="Werren J.H."/>
        </authorList>
    </citation>
    <scope>NUCLEOTIDE SEQUENCE [LARGE SCALE GENOMIC DNA]</scope>
    <source>
        <strain evidence="8 9">Alberta</strain>
        <tissue evidence="8">Whole body</tissue>
    </source>
</reference>
<dbReference type="Pfam" id="PF13639">
    <property type="entry name" value="zf-RING_2"/>
    <property type="match status" value="1"/>
</dbReference>
<feature type="region of interest" description="Disordered" evidence="6">
    <location>
        <begin position="387"/>
        <end position="428"/>
    </location>
</feature>
<dbReference type="InterPro" id="IPR001841">
    <property type="entry name" value="Znf_RING"/>
</dbReference>
<name>A0A232FFI5_9HYME</name>
<keyword evidence="9" id="KW-1185">Reference proteome</keyword>
<dbReference type="OrthoDB" id="8062037at2759"/>
<dbReference type="GO" id="GO:0061630">
    <property type="term" value="F:ubiquitin protein ligase activity"/>
    <property type="evidence" value="ECO:0007669"/>
    <property type="project" value="TreeGrafter"/>
</dbReference>
<evidence type="ECO:0000256" key="2">
    <source>
        <dbReference type="ARBA" id="ARBA00022771"/>
    </source>
</evidence>
<evidence type="ECO:0000313" key="8">
    <source>
        <dbReference type="EMBL" id="OXU29455.1"/>
    </source>
</evidence>
<dbReference type="InterPro" id="IPR052639">
    <property type="entry name" value="TRAIP_ubiq-protein_ligase"/>
</dbReference>
<dbReference type="GO" id="GO:0016567">
    <property type="term" value="P:protein ubiquitination"/>
    <property type="evidence" value="ECO:0007669"/>
    <property type="project" value="TreeGrafter"/>
</dbReference>
<sequence length="459" mass="52852">MNVLCAICQDLLESSHDIFVTPCGHVFHFPCLVQWLEKSQSCPQCRQTTRKDRITRVYFTSSNADVIKEDSCTLQQKVDSLSFQVELKKKELSNCREENVTLKRQNSGLREEVKKNESIINDKNAVIRAMKEQNQYYQAKFDDYNKIKSEKIELQKKVDLYENIKVLLLGTVDEVEQLLQKSTDQATLVTYVAIMKKELGATLDKRRELRSNVKRLQHELQTTKMKQDSYNNNCAKRVEQLEEELVICRSEKEELQRRLKESKNENGARDVEEIINLTSDLPLSRKRETDIASDFDEILPKKIRKGLLVKTKSNSTVHQDDSDVVIVSPTVKKTKENEENSPYLPTKSKSIMALKERHGQRGSFTITSKRPAGSSNLVSSKTRLERGETFDGFGGHSRVDTFPVPKSSPNKLKRSASDLPKNKKPKLDVSKNKHIDEYYSTCLHEIVKFLKEDFTVDKK</sequence>
<dbReference type="InterPro" id="IPR011016">
    <property type="entry name" value="Znf_RING-CH"/>
</dbReference>
<dbReference type="PANTHER" id="PTHR46569">
    <property type="entry name" value="E3 UBIQUITIN-PROTEIN LIGASE TRAIP"/>
    <property type="match status" value="1"/>
</dbReference>
<keyword evidence="2 4" id="KW-0863">Zinc-finger</keyword>